<sequence>MWMQFLFFRLQYPLQPSYLFEVLQYYPLIAREMAPAQLQRSDKDRRLRSILSFAADLQAQLPLVFAKPPGSLFNDVQKQILTFPNNLGPSATAKCEEIDSNGTTLWNICTRLRRTYDSEKPQDVPVILLITRVFAFLLLDCALESGKSTIANLVRLMKIGIKAAKNCIGMNQTDLALKVLEKLGKYELLLKNPDGQSSRENVEVHERLVAEYYVLRTALAWHQDQLEMAEHMFKKSMSSKHFFDPGTAESLADVLYEMGKDLLVKQQYTMAVKWLDRAYQILIEQELDRLSMDASELRISIVESLIKALLGIQDQESADKARSLVDFLENEVGDKLIVLLLRLDLLSATTNESFDSNSYSDILRRMTRTVVLTEPNFKLIMYHIRKLNERSPGLACKALDELLRLRILQAERDEWVEKVIITRLWMTTNQRDTPDVLELLEEVLSAILESLGQPISSAVTLAAHTLLWKRIESNYTQGQYDAAERWCRLAMHRIFEKSGELNMARISRKLLLCALAKQDTNSARDTFASMSDTSKNEPMTRFLMYKVAIRCGDVDLAADCLRIISSSSSKDPTLLYACVLDAQQVGNRLLALMALQLVLEEQFVLKNHSFAASSTVHLPSLLRSTISLTSAVLNGSKDTEGSPEAEANVEKLCKFFEGAVTDMKKTCLSIQASETIWTIPELDWFSKNSYNLAVKHLSIWNPRHSLRMLICCIAFIDQYPKDLAETVSDDLSLRKMFCEFSAAIALVALARGEDLIENQLQDYLTLRKHVSSFDNLLQEKLEKLEGGPKQDLLQKLAVLLGFDFEASCKLKAWDDLSEIIIKAASCNSPRVYELMADCILSSQAPTQVLVTSLKKIVNESWTLESLNSTKLGKYMRCLFQVALTDSPGIAEQLLDQVHSLASEASQTDHPYPSDELEWIATRAFNHAVDLYCSEQDDACKTWAGKAFNIAHLCNDDGALERTLQGKFLGLKWDA</sequence>
<protein>
    <recommendedName>
        <fullName evidence="2">Protein ZIP4 homolog</fullName>
    </recommendedName>
</protein>
<gene>
    <name evidence="3" type="ORF">M430DRAFT_272261</name>
</gene>
<dbReference type="FunCoup" id="A0A2T3APC7">
    <property type="interactions" value="30"/>
</dbReference>
<dbReference type="PANTHER" id="PTHR40375">
    <property type="entry name" value="SPORULATION-SPECIFIC PROTEIN 22"/>
    <property type="match status" value="1"/>
</dbReference>
<keyword evidence="1" id="KW-0469">Meiosis</keyword>
<dbReference type="GO" id="GO:0090173">
    <property type="term" value="P:regulation of synaptonemal complex assembly"/>
    <property type="evidence" value="ECO:0007669"/>
    <property type="project" value="InterPro"/>
</dbReference>
<evidence type="ECO:0000313" key="4">
    <source>
        <dbReference type="Proteomes" id="UP000241818"/>
    </source>
</evidence>
<dbReference type="PANTHER" id="PTHR40375:SF2">
    <property type="entry name" value="SPORULATION-SPECIFIC PROTEIN 22"/>
    <property type="match status" value="1"/>
</dbReference>
<accession>A0A2T3APC7</accession>
<dbReference type="SUPFAM" id="SSF48452">
    <property type="entry name" value="TPR-like"/>
    <property type="match status" value="1"/>
</dbReference>
<dbReference type="GeneID" id="36573633"/>
<name>A0A2T3APC7_AMORE</name>
<evidence type="ECO:0000313" key="3">
    <source>
        <dbReference type="EMBL" id="PSS06778.1"/>
    </source>
</evidence>
<dbReference type="STRING" id="857342.A0A2T3APC7"/>
<organism evidence="3 4">
    <name type="scientific">Amorphotheca resinae ATCC 22711</name>
    <dbReference type="NCBI Taxonomy" id="857342"/>
    <lineage>
        <taxon>Eukaryota</taxon>
        <taxon>Fungi</taxon>
        <taxon>Dikarya</taxon>
        <taxon>Ascomycota</taxon>
        <taxon>Pezizomycotina</taxon>
        <taxon>Leotiomycetes</taxon>
        <taxon>Helotiales</taxon>
        <taxon>Amorphothecaceae</taxon>
        <taxon>Amorphotheca</taxon>
    </lineage>
</organism>
<dbReference type="GO" id="GO:0051321">
    <property type="term" value="P:meiotic cell cycle"/>
    <property type="evidence" value="ECO:0007669"/>
    <property type="project" value="UniProtKB-KW"/>
</dbReference>
<dbReference type="InParanoid" id="A0A2T3APC7"/>
<dbReference type="OrthoDB" id="65716at2759"/>
<evidence type="ECO:0000256" key="2">
    <source>
        <dbReference type="ARBA" id="ARBA00031845"/>
    </source>
</evidence>
<dbReference type="InterPro" id="IPR011990">
    <property type="entry name" value="TPR-like_helical_dom_sf"/>
</dbReference>
<proteinExistence type="predicted"/>
<dbReference type="RefSeq" id="XP_024716508.1">
    <property type="nucleotide sequence ID" value="XM_024865552.1"/>
</dbReference>
<reference evidence="3 4" key="1">
    <citation type="journal article" date="2018" name="New Phytol.">
        <title>Comparative genomics and transcriptomics depict ericoid mycorrhizal fungi as versatile saprotrophs and plant mutualists.</title>
        <authorList>
            <person name="Martino E."/>
            <person name="Morin E."/>
            <person name="Grelet G.A."/>
            <person name="Kuo A."/>
            <person name="Kohler A."/>
            <person name="Daghino S."/>
            <person name="Barry K.W."/>
            <person name="Cichocki N."/>
            <person name="Clum A."/>
            <person name="Dockter R.B."/>
            <person name="Hainaut M."/>
            <person name="Kuo R.C."/>
            <person name="LaButti K."/>
            <person name="Lindahl B.D."/>
            <person name="Lindquist E.A."/>
            <person name="Lipzen A."/>
            <person name="Khouja H.R."/>
            <person name="Magnuson J."/>
            <person name="Murat C."/>
            <person name="Ohm R.A."/>
            <person name="Singer S.W."/>
            <person name="Spatafora J.W."/>
            <person name="Wang M."/>
            <person name="Veneault-Fourrey C."/>
            <person name="Henrissat B."/>
            <person name="Grigoriev I.V."/>
            <person name="Martin F.M."/>
            <person name="Perotto S."/>
        </authorList>
    </citation>
    <scope>NUCLEOTIDE SEQUENCE [LARGE SCALE GENOMIC DNA]</scope>
    <source>
        <strain evidence="3 4">ATCC 22711</strain>
    </source>
</reference>
<dbReference type="Proteomes" id="UP000241818">
    <property type="component" value="Unassembled WGS sequence"/>
</dbReference>
<dbReference type="Pfam" id="PF08631">
    <property type="entry name" value="SPO22"/>
    <property type="match status" value="1"/>
</dbReference>
<keyword evidence="4" id="KW-1185">Reference proteome</keyword>
<dbReference type="AlphaFoldDB" id="A0A2T3APC7"/>
<dbReference type="EMBL" id="KZ679020">
    <property type="protein sequence ID" value="PSS06778.1"/>
    <property type="molecule type" value="Genomic_DNA"/>
</dbReference>
<dbReference type="InterPro" id="IPR013940">
    <property type="entry name" value="Spo22/ZIP4/TEX11"/>
</dbReference>
<evidence type="ECO:0000256" key="1">
    <source>
        <dbReference type="ARBA" id="ARBA00023254"/>
    </source>
</evidence>
<dbReference type="InterPro" id="IPR039057">
    <property type="entry name" value="Spo22/ZIP4"/>
</dbReference>